<evidence type="ECO:0000256" key="8">
    <source>
        <dbReference type="SAM" id="SignalP"/>
    </source>
</evidence>
<reference evidence="10" key="2">
    <citation type="submission" date="2021-01" db="EMBL/GenBank/DDBJ databases">
        <authorList>
            <person name="Vargas Peralta D."/>
        </authorList>
    </citation>
    <scope>NUCLEOTIDE SEQUENCE</scope>
    <source>
        <strain evidence="10">A3</strain>
    </source>
</reference>
<comment type="cofactor">
    <cofactor evidence="1">
        <name>Ca(2+)</name>
        <dbReference type="ChEBI" id="CHEBI:29108"/>
    </cofactor>
</comment>
<dbReference type="InterPro" id="IPR050738">
    <property type="entry name" value="Sulfatase"/>
</dbReference>
<dbReference type="PANTHER" id="PTHR42693:SF42">
    <property type="entry name" value="ARYLSULFATASE G"/>
    <property type="match status" value="1"/>
</dbReference>
<name>A0AAW4P4A9_9GAMM</name>
<reference evidence="10" key="1">
    <citation type="journal article" date="2021" name="bioRxiv">
        <title>Identification of Pectobacterium species isolated from the soft rot of tetecho (Neobuxbaumia tetetzo), a columnar cactus, and associated metagenomics.</title>
        <authorList>
            <person name="Vargas-Peralta D."/>
            <person name="Narvaez-Barragan D.A."/>
            <person name="de Sandozequi A."/>
            <person name="Romero-Gutierrez M.F."/>
            <person name="Segovia L."/>
            <person name="Martinez-Anaya C."/>
            <person name="Alcaraz L.D."/>
            <person name="de la Torre Almaraz R."/>
        </authorList>
    </citation>
    <scope>NUCLEOTIDE SEQUENCE</scope>
    <source>
        <strain evidence="10">A3</strain>
    </source>
</reference>
<dbReference type="PROSITE" id="PS00523">
    <property type="entry name" value="SULFATASE_1"/>
    <property type="match status" value="1"/>
</dbReference>
<comment type="caution">
    <text evidence="10">The sequence shown here is derived from an EMBL/GenBank/DDBJ whole genome shotgun (WGS) entry which is preliminary data.</text>
</comment>
<dbReference type="PANTHER" id="PTHR42693">
    <property type="entry name" value="ARYLSULFATASE FAMILY MEMBER"/>
    <property type="match status" value="1"/>
</dbReference>
<organism evidence="10 11">
    <name type="scientific">Pectobacterium polaris</name>
    <dbReference type="NCBI Taxonomy" id="2042057"/>
    <lineage>
        <taxon>Bacteria</taxon>
        <taxon>Pseudomonadati</taxon>
        <taxon>Pseudomonadota</taxon>
        <taxon>Gammaproteobacteria</taxon>
        <taxon>Enterobacterales</taxon>
        <taxon>Pectobacteriaceae</taxon>
        <taxon>Pectobacterium</taxon>
    </lineage>
</organism>
<dbReference type="RefSeq" id="WP_219681162.1">
    <property type="nucleotide sequence ID" value="NZ_JAESHX010000092.1"/>
</dbReference>
<evidence type="ECO:0000313" key="10">
    <source>
        <dbReference type="EMBL" id="MBW5894129.1"/>
    </source>
</evidence>
<keyword evidence="5 10" id="KW-0378">Hydrolase</keyword>
<feature type="modified residue" description="3-oxoalanine (Ser)" evidence="7">
    <location>
        <position position="79"/>
    </location>
</feature>
<evidence type="ECO:0000256" key="1">
    <source>
        <dbReference type="ARBA" id="ARBA00001913"/>
    </source>
</evidence>
<gene>
    <name evidence="10" type="ORF">IM880_18110</name>
</gene>
<keyword evidence="3" id="KW-0479">Metal-binding</keyword>
<dbReference type="InterPro" id="IPR000917">
    <property type="entry name" value="Sulfatase_N"/>
</dbReference>
<evidence type="ECO:0000256" key="7">
    <source>
        <dbReference type="PIRSR" id="PIRSR600917-52"/>
    </source>
</evidence>
<evidence type="ECO:0000256" key="2">
    <source>
        <dbReference type="ARBA" id="ARBA00008779"/>
    </source>
</evidence>
<evidence type="ECO:0000256" key="6">
    <source>
        <dbReference type="ARBA" id="ARBA00022837"/>
    </source>
</evidence>
<keyword evidence="4 8" id="KW-0732">Signal</keyword>
<keyword evidence="6" id="KW-0106">Calcium</keyword>
<dbReference type="Proteomes" id="UP000696310">
    <property type="component" value="Unassembled WGS sequence"/>
</dbReference>
<dbReference type="GO" id="GO:0004065">
    <property type="term" value="F:arylsulfatase activity"/>
    <property type="evidence" value="ECO:0007669"/>
    <property type="project" value="TreeGrafter"/>
</dbReference>
<protein>
    <submittedName>
        <fullName evidence="10">Sulfatase-like hydrolase/transferase</fullName>
    </submittedName>
</protein>
<evidence type="ECO:0000259" key="9">
    <source>
        <dbReference type="Pfam" id="PF00884"/>
    </source>
</evidence>
<dbReference type="Pfam" id="PF00884">
    <property type="entry name" value="Sulfatase"/>
    <property type="match status" value="1"/>
</dbReference>
<dbReference type="EMBL" id="JAESHX010000092">
    <property type="protein sequence ID" value="MBW5894129.1"/>
    <property type="molecule type" value="Genomic_DNA"/>
</dbReference>
<dbReference type="InterPro" id="IPR024607">
    <property type="entry name" value="Sulfatase_CS"/>
</dbReference>
<sequence length="488" mass="54722">MMKKQVMALSIATALLAGPAVWQAAAAAQTKPNVIILFTDDMGWADMSVQGAKTPTPHLDKLAATGQRWTNFYVSSAISSPSRGGLMTGRVETKTGLYGTKIPGVFMDEDPDGFPDDEVSMAESLQHNGYRTIMYGKWHLGTQSNAFPTRHGFDEWYGIPTSNDRFSTVVDQVEMNRLASSDPKRRELLSKMEAINRAPQQEYWNVPLYHSYKDKGKQVDYAVPQGFQQASFTKDVTNKAVQYIADNKDQPFFMYMAYPQTHVPLFTSPEFKGKGHNPYGDVMLEIDWSVGQIYQALEANKLAENTIVIFTSDNGPWLQYDKDGLAGSALPLRSGKSTVFEGGQRVPFIVNWKSHITPKVVDDIGSTLDLLPTLMKITGSQHAQRDLDGVDLSAAFLNGKPSARTFMPYFYWGKMDAYRDGDYKVVFRDKKAGIPVDLEKPLMFNLRDDVSEQHDLSAKEPDRYRALIEKARAYEQSLGEKKPPLFDL</sequence>
<dbReference type="Gene3D" id="3.30.1120.10">
    <property type="match status" value="1"/>
</dbReference>
<dbReference type="GO" id="GO:0046872">
    <property type="term" value="F:metal ion binding"/>
    <property type="evidence" value="ECO:0007669"/>
    <property type="project" value="UniProtKB-KW"/>
</dbReference>
<feature type="chain" id="PRO_5043341276" evidence="8">
    <location>
        <begin position="25"/>
        <end position="488"/>
    </location>
</feature>
<proteinExistence type="inferred from homology"/>
<evidence type="ECO:0000313" key="11">
    <source>
        <dbReference type="Proteomes" id="UP000696310"/>
    </source>
</evidence>
<feature type="signal peptide" evidence="8">
    <location>
        <begin position="1"/>
        <end position="24"/>
    </location>
</feature>
<accession>A0AAW4P4A9</accession>
<dbReference type="AlphaFoldDB" id="A0AAW4P4A9"/>
<comment type="PTM">
    <text evidence="7">The conversion to 3-oxoalanine (also known as C-formylglycine, FGly), of a serine or cysteine residue in prokaryotes and of a cysteine residue in eukaryotes, is critical for catalytic activity.</text>
</comment>
<dbReference type="SUPFAM" id="SSF53649">
    <property type="entry name" value="Alkaline phosphatase-like"/>
    <property type="match status" value="1"/>
</dbReference>
<evidence type="ECO:0000256" key="3">
    <source>
        <dbReference type="ARBA" id="ARBA00022723"/>
    </source>
</evidence>
<feature type="domain" description="Sulfatase N-terminal" evidence="9">
    <location>
        <begin position="32"/>
        <end position="379"/>
    </location>
</feature>
<evidence type="ECO:0000256" key="4">
    <source>
        <dbReference type="ARBA" id="ARBA00022729"/>
    </source>
</evidence>
<comment type="similarity">
    <text evidence="2">Belongs to the sulfatase family.</text>
</comment>
<evidence type="ECO:0000256" key="5">
    <source>
        <dbReference type="ARBA" id="ARBA00022801"/>
    </source>
</evidence>
<dbReference type="Gene3D" id="3.40.720.10">
    <property type="entry name" value="Alkaline Phosphatase, subunit A"/>
    <property type="match status" value="1"/>
</dbReference>
<dbReference type="InterPro" id="IPR017850">
    <property type="entry name" value="Alkaline_phosphatase_core_sf"/>
</dbReference>